<dbReference type="RefSeq" id="XP_024575865.1">
    <property type="nucleotide sequence ID" value="XM_024725050.1"/>
</dbReference>
<name>A0A0P1AEN5_PLAHL</name>
<protein>
    <submittedName>
        <fullName evidence="2">Uncharacterized protein</fullName>
    </submittedName>
</protein>
<dbReference type="EMBL" id="CCYD01000428">
    <property type="protein sequence ID" value="CEG39496.1"/>
    <property type="molecule type" value="Genomic_DNA"/>
</dbReference>
<feature type="compositionally biased region" description="Polar residues" evidence="1">
    <location>
        <begin position="42"/>
        <end position="67"/>
    </location>
</feature>
<dbReference type="Proteomes" id="UP000054928">
    <property type="component" value="Unassembled WGS sequence"/>
</dbReference>
<keyword evidence="3" id="KW-1185">Reference proteome</keyword>
<dbReference type="GeneID" id="36404795"/>
<organism evidence="2 3">
    <name type="scientific">Plasmopara halstedii</name>
    <name type="common">Downy mildew of sunflower</name>
    <dbReference type="NCBI Taxonomy" id="4781"/>
    <lineage>
        <taxon>Eukaryota</taxon>
        <taxon>Sar</taxon>
        <taxon>Stramenopiles</taxon>
        <taxon>Oomycota</taxon>
        <taxon>Peronosporomycetes</taxon>
        <taxon>Peronosporales</taxon>
        <taxon>Peronosporaceae</taxon>
        <taxon>Plasmopara</taxon>
    </lineage>
</organism>
<feature type="region of interest" description="Disordered" evidence="1">
    <location>
        <begin position="40"/>
        <end position="67"/>
    </location>
</feature>
<evidence type="ECO:0000313" key="3">
    <source>
        <dbReference type="Proteomes" id="UP000054928"/>
    </source>
</evidence>
<evidence type="ECO:0000256" key="1">
    <source>
        <dbReference type="SAM" id="MobiDB-lite"/>
    </source>
</evidence>
<evidence type="ECO:0000313" key="2">
    <source>
        <dbReference type="EMBL" id="CEG39496.1"/>
    </source>
</evidence>
<reference evidence="3" key="1">
    <citation type="submission" date="2014-09" db="EMBL/GenBank/DDBJ databases">
        <authorList>
            <person name="Sharma Rahul"/>
            <person name="Thines Marco"/>
        </authorList>
    </citation>
    <scope>NUCLEOTIDE SEQUENCE [LARGE SCALE GENOMIC DNA]</scope>
</reference>
<sequence length="67" mass="7462">MGPGAQMRKKVAFNQVLFIVCMAKNAVCYRFHKSLDLDASKHNNQMQHPSPNARVTDSRTMPSTGPT</sequence>
<proteinExistence type="predicted"/>
<dbReference type="AlphaFoldDB" id="A0A0P1AEN5"/>
<accession>A0A0P1AEN5</accession>